<gene>
    <name evidence="1" type="ORF">L6452_38675</name>
</gene>
<name>A0ACB8XQN0_ARCLA</name>
<protein>
    <submittedName>
        <fullName evidence="1">Uncharacterized protein</fullName>
    </submittedName>
</protein>
<proteinExistence type="predicted"/>
<comment type="caution">
    <text evidence="1">The sequence shown here is derived from an EMBL/GenBank/DDBJ whole genome shotgun (WGS) entry which is preliminary data.</text>
</comment>
<dbReference type="EMBL" id="CM042061">
    <property type="protein sequence ID" value="KAI3672582.1"/>
    <property type="molecule type" value="Genomic_DNA"/>
</dbReference>
<reference evidence="2" key="1">
    <citation type="journal article" date="2022" name="Mol. Ecol. Resour.">
        <title>The genomes of chicory, endive, great burdock and yacon provide insights into Asteraceae palaeo-polyploidization history and plant inulin production.</title>
        <authorList>
            <person name="Fan W."/>
            <person name="Wang S."/>
            <person name="Wang H."/>
            <person name="Wang A."/>
            <person name="Jiang F."/>
            <person name="Liu H."/>
            <person name="Zhao H."/>
            <person name="Xu D."/>
            <person name="Zhang Y."/>
        </authorList>
    </citation>
    <scope>NUCLEOTIDE SEQUENCE [LARGE SCALE GENOMIC DNA]</scope>
    <source>
        <strain evidence="2">cv. Niubang</strain>
    </source>
</reference>
<organism evidence="1 2">
    <name type="scientific">Arctium lappa</name>
    <name type="common">Greater burdock</name>
    <name type="synonym">Lappa major</name>
    <dbReference type="NCBI Taxonomy" id="4217"/>
    <lineage>
        <taxon>Eukaryota</taxon>
        <taxon>Viridiplantae</taxon>
        <taxon>Streptophyta</taxon>
        <taxon>Embryophyta</taxon>
        <taxon>Tracheophyta</taxon>
        <taxon>Spermatophyta</taxon>
        <taxon>Magnoliopsida</taxon>
        <taxon>eudicotyledons</taxon>
        <taxon>Gunneridae</taxon>
        <taxon>Pentapetalae</taxon>
        <taxon>asterids</taxon>
        <taxon>campanulids</taxon>
        <taxon>Asterales</taxon>
        <taxon>Asteraceae</taxon>
        <taxon>Carduoideae</taxon>
        <taxon>Cardueae</taxon>
        <taxon>Arctiinae</taxon>
        <taxon>Arctium</taxon>
    </lineage>
</organism>
<dbReference type="Proteomes" id="UP001055879">
    <property type="component" value="Linkage Group LG15"/>
</dbReference>
<reference evidence="1 2" key="2">
    <citation type="journal article" date="2022" name="Mol. Ecol. Resour.">
        <title>The genomes of chicory, endive, great burdock and yacon provide insights into Asteraceae paleo-polyploidization history and plant inulin production.</title>
        <authorList>
            <person name="Fan W."/>
            <person name="Wang S."/>
            <person name="Wang H."/>
            <person name="Wang A."/>
            <person name="Jiang F."/>
            <person name="Liu H."/>
            <person name="Zhao H."/>
            <person name="Xu D."/>
            <person name="Zhang Y."/>
        </authorList>
    </citation>
    <scope>NUCLEOTIDE SEQUENCE [LARGE SCALE GENOMIC DNA]</scope>
    <source>
        <strain evidence="2">cv. Niubang</strain>
    </source>
</reference>
<evidence type="ECO:0000313" key="2">
    <source>
        <dbReference type="Proteomes" id="UP001055879"/>
    </source>
</evidence>
<accession>A0ACB8XQN0</accession>
<evidence type="ECO:0000313" key="1">
    <source>
        <dbReference type="EMBL" id="KAI3672582.1"/>
    </source>
</evidence>
<keyword evidence="2" id="KW-1185">Reference proteome</keyword>
<sequence>MMLGSNVGTTMKSLKQKKNEEEVEEIRDEKKKAEKSIVDPVALVVKRKEKRSVSLKKKKVMVSESDEEVSDDSNSDDEENLKQAMLLLTKAFQKKFYKKLGSNSQRYLSGSKNFEHKERMEGRRFEEKMPEAKKYGNRYEEKKEVKPVKCYNCGKVGHFAKDCRKPKVRNSEYYKKKMLLAKQKEVGKALMNVTEEDPDEEDTKEVCDMTESDFLTQMQSMMVELQDLQSKLKREKGIIEKKNQSILKLNNDIAEKNVLIETLHKNTDTIAREKTVIHHQLSETSSKFKLCELEIKEVAKKCLYLKKENKSLVEKVSVLEEKLYNRDEEEAKEYEKRKNKTKMQLPFHYEKLNSSYSSKQSKFLSNDYFQSYSTKEMEAKPIEGNFYVPPLILESKISELENTLEEERILTGLEQMVFSTVFVNTDFSKSSKVSKSNDVNGMLDEEFDFLNSVDCFDECVDQFDFNAKLPDHSQFIVNSKGLPSVFEKGESSTKVDKPVCVSTKHVKDVKKKRPEVKSEWRPKQKVDDTTKSCSDIECNRIFVSDTDTRHMWYLDFGCSKHMTGQKDILSNYTEKFCENVRFENDRFSPILGYGDVVQENVTIKKVSYVEVLGHNIFNIGQFCDKDLEVNFKAKRCCVRTEDGKELLVGTRKSNLCTINLSKVKTDNVVCLLSKASMQQSWLWNRRCEDSSSHHPITSDVSTEFDSPIQEETQIQTPTNSVEVANETVDPEFTHSVGCTWTNEHLVHQVIRDPSKSVQTRDATPNECLFDSFRSKIEPTKVSEALRDTDLVTAMQEELNQFEALKVWRLVPRPEGKTIIGTKWVFKNKKDEDGVVIRNKERLESKGYRQEEGIDYDETYAPVARIEAIRMFLAYTAHKNFMVYQMDVKTAFVNGLLKEEVYVSQPEGFISADKPDHVYILDKALYELKQAPRAWYDVLSKFLVKSGFSKGTKIGADLSGKVVDVRTYRGMIGSLMYLTANTSFELIAYSDADHAGCMLDRKSMSRHIQFLGDKIVSWASKKQLCVSTSTAEAQYVVAASCSSTMLWMRTQL</sequence>